<reference evidence="3 4" key="1">
    <citation type="submission" date="2023-09" db="EMBL/GenBank/DDBJ databases">
        <authorList>
            <person name="Wang M."/>
        </authorList>
    </citation>
    <scope>NUCLEOTIDE SEQUENCE [LARGE SCALE GENOMIC DNA]</scope>
    <source>
        <strain evidence="3">GT-2023</strain>
        <tissue evidence="3">Liver</tissue>
    </source>
</reference>
<dbReference type="Gene3D" id="1.10.340.70">
    <property type="match status" value="1"/>
</dbReference>
<protein>
    <recommendedName>
        <fullName evidence="2">Integrase zinc-binding domain-containing protein</fullName>
    </recommendedName>
</protein>
<feature type="domain" description="Integrase zinc-binding" evidence="2">
    <location>
        <begin position="86"/>
        <end position="135"/>
    </location>
</feature>
<evidence type="ECO:0000259" key="2">
    <source>
        <dbReference type="Pfam" id="PF17921"/>
    </source>
</evidence>
<dbReference type="EMBL" id="JAYMGO010000002">
    <property type="protein sequence ID" value="KAL1280058.1"/>
    <property type="molecule type" value="Genomic_DNA"/>
</dbReference>
<feature type="compositionally biased region" description="Polar residues" evidence="1">
    <location>
        <begin position="40"/>
        <end position="55"/>
    </location>
</feature>
<dbReference type="Proteomes" id="UP001558613">
    <property type="component" value="Unassembled WGS sequence"/>
</dbReference>
<keyword evidence="4" id="KW-1185">Reference proteome</keyword>
<comment type="caution">
    <text evidence="3">The sequence shown here is derived from an EMBL/GenBank/DDBJ whole genome shotgun (WGS) entry which is preliminary data.</text>
</comment>
<sequence>MGPDALSRAYAPPNDAALCLSVSYQHQTTLPHSLEEIAKAQQSENTTAHLQSEISPRTAKERSISFEEQQGVWYRKVQGEKFQLVVPPSLRMAFLHYDHDNPLGGHLGQLKTLLKLLEVAWWPSVRKDVWEHVKS</sequence>
<evidence type="ECO:0000313" key="4">
    <source>
        <dbReference type="Proteomes" id="UP001558613"/>
    </source>
</evidence>
<evidence type="ECO:0000313" key="3">
    <source>
        <dbReference type="EMBL" id="KAL1280058.1"/>
    </source>
</evidence>
<gene>
    <name evidence="3" type="ORF">QQF64_014658</name>
</gene>
<proteinExistence type="predicted"/>
<accession>A0ABR3NTQ0</accession>
<evidence type="ECO:0000256" key="1">
    <source>
        <dbReference type="SAM" id="MobiDB-lite"/>
    </source>
</evidence>
<dbReference type="Pfam" id="PF17921">
    <property type="entry name" value="Integrase_H2C2"/>
    <property type="match status" value="1"/>
</dbReference>
<dbReference type="InterPro" id="IPR041588">
    <property type="entry name" value="Integrase_H2C2"/>
</dbReference>
<name>A0ABR3NTQ0_9TELE</name>
<feature type="region of interest" description="Disordered" evidence="1">
    <location>
        <begin position="40"/>
        <end position="62"/>
    </location>
</feature>
<organism evidence="3 4">
    <name type="scientific">Cirrhinus molitorella</name>
    <name type="common">mud carp</name>
    <dbReference type="NCBI Taxonomy" id="172907"/>
    <lineage>
        <taxon>Eukaryota</taxon>
        <taxon>Metazoa</taxon>
        <taxon>Chordata</taxon>
        <taxon>Craniata</taxon>
        <taxon>Vertebrata</taxon>
        <taxon>Euteleostomi</taxon>
        <taxon>Actinopterygii</taxon>
        <taxon>Neopterygii</taxon>
        <taxon>Teleostei</taxon>
        <taxon>Ostariophysi</taxon>
        <taxon>Cypriniformes</taxon>
        <taxon>Cyprinidae</taxon>
        <taxon>Labeoninae</taxon>
        <taxon>Labeonini</taxon>
        <taxon>Cirrhinus</taxon>
    </lineage>
</organism>